<comment type="caution">
    <text evidence="1">The sequence shown here is derived from an EMBL/GenBank/DDBJ whole genome shotgun (WGS) entry which is preliminary data.</text>
</comment>
<protein>
    <submittedName>
        <fullName evidence="1">Uncharacterized protein</fullName>
    </submittedName>
</protein>
<dbReference type="SUPFAM" id="SSF53383">
    <property type="entry name" value="PLP-dependent transferases"/>
    <property type="match status" value="1"/>
</dbReference>
<sequence length="72" mass="7936">MRASGIETTLGTYGMHLQPYFRERFGIADEALPNATRAHFSALTLPLYLGLTSAELDRVIGALEQAIRAQRS</sequence>
<dbReference type="InterPro" id="IPR015424">
    <property type="entry name" value="PyrdxlP-dep_Trfase"/>
</dbReference>
<name>A0ABQ6JPY1_9MICO</name>
<accession>A0ABQ6JPY1</accession>
<keyword evidence="2" id="KW-1185">Reference proteome</keyword>
<dbReference type="InterPro" id="IPR000653">
    <property type="entry name" value="DegT/StrS_aminotransferase"/>
</dbReference>
<evidence type="ECO:0000313" key="2">
    <source>
        <dbReference type="Proteomes" id="UP001157069"/>
    </source>
</evidence>
<dbReference type="Proteomes" id="UP001157069">
    <property type="component" value="Unassembled WGS sequence"/>
</dbReference>
<dbReference type="EMBL" id="BSVA01000001">
    <property type="protein sequence ID" value="GMA89999.1"/>
    <property type="molecule type" value="Genomic_DNA"/>
</dbReference>
<dbReference type="Pfam" id="PF01041">
    <property type="entry name" value="DegT_DnrJ_EryC1"/>
    <property type="match status" value="1"/>
</dbReference>
<dbReference type="InterPro" id="IPR015422">
    <property type="entry name" value="PyrdxlP-dep_Trfase_small"/>
</dbReference>
<evidence type="ECO:0000313" key="1">
    <source>
        <dbReference type="EMBL" id="GMA89999.1"/>
    </source>
</evidence>
<proteinExistence type="predicted"/>
<reference evidence="2" key="1">
    <citation type="journal article" date="2019" name="Int. J. Syst. Evol. Microbiol.">
        <title>The Global Catalogue of Microorganisms (GCM) 10K type strain sequencing project: providing services to taxonomists for standard genome sequencing and annotation.</title>
        <authorList>
            <consortium name="The Broad Institute Genomics Platform"/>
            <consortium name="The Broad Institute Genome Sequencing Center for Infectious Disease"/>
            <person name="Wu L."/>
            <person name="Ma J."/>
        </authorList>
    </citation>
    <scope>NUCLEOTIDE SEQUENCE [LARGE SCALE GENOMIC DNA]</scope>
    <source>
        <strain evidence="2">NBRC 108755</strain>
    </source>
</reference>
<organism evidence="1 2">
    <name type="scientific">Homoserinibacter gongjuensis</name>
    <dbReference type="NCBI Taxonomy" id="1162968"/>
    <lineage>
        <taxon>Bacteria</taxon>
        <taxon>Bacillati</taxon>
        <taxon>Actinomycetota</taxon>
        <taxon>Actinomycetes</taxon>
        <taxon>Micrococcales</taxon>
        <taxon>Microbacteriaceae</taxon>
        <taxon>Homoserinibacter</taxon>
    </lineage>
</organism>
<gene>
    <name evidence="1" type="ORF">GCM10025869_05280</name>
</gene>
<dbReference type="Gene3D" id="3.90.1150.10">
    <property type="entry name" value="Aspartate Aminotransferase, domain 1"/>
    <property type="match status" value="1"/>
</dbReference>